<dbReference type="InterPro" id="IPR000315">
    <property type="entry name" value="Znf_B-box"/>
</dbReference>
<evidence type="ECO:0000313" key="10">
    <source>
        <dbReference type="Proteomes" id="UP001652740"/>
    </source>
</evidence>
<dbReference type="InterPro" id="IPR017907">
    <property type="entry name" value="Znf_RING_CS"/>
</dbReference>
<dbReference type="SMART" id="SM00184">
    <property type="entry name" value="RING"/>
    <property type="match status" value="2"/>
</dbReference>
<organism evidence="10 11">
    <name type="scientific">Galleria mellonella</name>
    <name type="common">Greater wax moth</name>
    <dbReference type="NCBI Taxonomy" id="7137"/>
    <lineage>
        <taxon>Eukaryota</taxon>
        <taxon>Metazoa</taxon>
        <taxon>Ecdysozoa</taxon>
        <taxon>Arthropoda</taxon>
        <taxon>Hexapoda</taxon>
        <taxon>Insecta</taxon>
        <taxon>Pterygota</taxon>
        <taxon>Neoptera</taxon>
        <taxon>Endopterygota</taxon>
        <taxon>Lepidoptera</taxon>
        <taxon>Glossata</taxon>
        <taxon>Ditrysia</taxon>
        <taxon>Pyraloidea</taxon>
        <taxon>Pyralidae</taxon>
        <taxon>Galleriinae</taxon>
        <taxon>Galleria</taxon>
    </lineage>
</organism>
<dbReference type="InParanoid" id="A0A6J1X9J7"/>
<dbReference type="PANTHER" id="PTHR25462:SF296">
    <property type="entry name" value="MEIOTIC P26, ISOFORM F"/>
    <property type="match status" value="1"/>
</dbReference>
<keyword evidence="2" id="KW-0677">Repeat</keyword>
<dbReference type="GO" id="GO:0008270">
    <property type="term" value="F:zinc ion binding"/>
    <property type="evidence" value="ECO:0007669"/>
    <property type="project" value="UniProtKB-KW"/>
</dbReference>
<dbReference type="GO" id="GO:0005654">
    <property type="term" value="C:nucleoplasm"/>
    <property type="evidence" value="ECO:0007669"/>
    <property type="project" value="TreeGrafter"/>
</dbReference>
<dbReference type="SMART" id="SM00336">
    <property type="entry name" value="BBOX"/>
    <property type="match status" value="2"/>
</dbReference>
<dbReference type="InterPro" id="IPR018957">
    <property type="entry name" value="Znf_C3HC4_RING-type"/>
</dbReference>
<dbReference type="CDD" id="cd19813">
    <property type="entry name" value="Bbox1_BRAT-like"/>
    <property type="match status" value="1"/>
</dbReference>
<evidence type="ECO:0000256" key="4">
    <source>
        <dbReference type="ARBA" id="ARBA00022833"/>
    </source>
</evidence>
<dbReference type="Gene3D" id="2.120.10.30">
    <property type="entry name" value="TolB, C-terminal domain"/>
    <property type="match status" value="1"/>
</dbReference>
<keyword evidence="3 5" id="KW-0863">Zinc-finger</keyword>
<evidence type="ECO:0000259" key="9">
    <source>
        <dbReference type="PROSITE" id="PS50119"/>
    </source>
</evidence>
<dbReference type="CTD" id="45775"/>
<keyword evidence="7" id="KW-0175">Coiled coil</keyword>
<dbReference type="SUPFAM" id="SSF57850">
    <property type="entry name" value="RING/U-box"/>
    <property type="match status" value="1"/>
</dbReference>
<keyword evidence="10" id="KW-1185">Reference proteome</keyword>
<keyword evidence="1" id="KW-0479">Metal-binding</keyword>
<evidence type="ECO:0000256" key="3">
    <source>
        <dbReference type="ARBA" id="ARBA00022771"/>
    </source>
</evidence>
<evidence type="ECO:0000256" key="6">
    <source>
        <dbReference type="PROSITE-ProRule" id="PRU00504"/>
    </source>
</evidence>
<evidence type="ECO:0000259" key="8">
    <source>
        <dbReference type="PROSITE" id="PS50089"/>
    </source>
</evidence>
<dbReference type="SUPFAM" id="SSF57845">
    <property type="entry name" value="B-box zinc-binding domain"/>
    <property type="match status" value="1"/>
</dbReference>
<dbReference type="SUPFAM" id="SSF63829">
    <property type="entry name" value="Calcium-dependent phosphotriesterase"/>
    <property type="match status" value="1"/>
</dbReference>
<dbReference type="PROSITE" id="PS50119">
    <property type="entry name" value="ZF_BBOX"/>
    <property type="match status" value="2"/>
</dbReference>
<dbReference type="CDD" id="cd14959">
    <property type="entry name" value="NHL_brat_like"/>
    <property type="match status" value="1"/>
</dbReference>
<sequence>MEDMNGELYGDGLVSLGDEGSLESIDNGKQEQNCNICDNKLCSPRVLSCLHVFCEACIDKLMVNEAGDSLKYDLAVECPICKQETKISGGGAASLPSDYLITNILDVSAMDQSVVCTCCKSKEPAVARCTDCSHFLCSNCNSAHEFMRCFENHRVVPFDALRSSKEKAAVHKPIFCTRHVGESLKFYCCECDVGACTECLTVDHKVGEHRCERIVDAEQNLRVELRNLIMEGNARAAAAGSASARLDDALGDLQRQRDEAESIINEAFHAYKAALERRREKTLEELERLHKERELKVMDLFDRVDKTVQRIDCACKFAARLLRRGDGTEIVMLKKTVASQFARLLEGAPEFDVDYSLEFVTKMDKFDTIAEETFGVFRTEATKAEERKRASESSAIVSVASNSHSPAVSVTNAPVFDDYPLGNVRRVTGVSIVGVPGVGAVPTIGVPGVGAVPGVDTVPNTSVMPGVVNVNSAPGVGPVPGVGGVPALPSMVEYNLQQLASIAEKEVPPPPHASPASSFTLAELLAGDLNSPQAYNNLQALAKLGLNTEVNGFGGVGGVGGIGGVGPRGVSPGRPLLTAAEEAALVAPPAPLVRATKATPMHIRFKFGQLGGGKGQFNSPHGFCLGNDEDIIVADTNNHRITVFDKSGNHKFNFGVAGKEEGQLWYPRKVAVVRATGKFVVCDRGNERSRMQIFTKNGHFLKKIAVRFIDIVAGLAVTAEGLIVAVDSVTPTVFILSEEGDLMRWFDCSECMREPSDIAISGKEFYVCDFKGHCVVVFDDEGRFLRRIGCENVTNFPNGIDVSDAGDVLIGDSHGNKFHVAVFSRDGVLVTEFECPYVKVSRCCGLKITSEGYIVTLAKNNHHVLVLNTLYIV</sequence>
<proteinExistence type="predicted"/>
<dbReference type="RefSeq" id="XP_026765087.1">
    <property type="nucleotide sequence ID" value="XM_026909286.3"/>
</dbReference>
<feature type="repeat" description="NHL" evidence="6">
    <location>
        <begin position="604"/>
        <end position="647"/>
    </location>
</feature>
<dbReference type="Gene3D" id="3.30.160.60">
    <property type="entry name" value="Classic Zinc Finger"/>
    <property type="match status" value="1"/>
</dbReference>
<dbReference type="Proteomes" id="UP001652740">
    <property type="component" value="Unplaced"/>
</dbReference>
<dbReference type="Pfam" id="PF00097">
    <property type="entry name" value="zf-C3HC4"/>
    <property type="match status" value="1"/>
</dbReference>
<dbReference type="InterPro" id="IPR047153">
    <property type="entry name" value="TRIM45/56/19-like"/>
</dbReference>
<dbReference type="PANTHER" id="PTHR25462">
    <property type="entry name" value="BONUS, ISOFORM C-RELATED"/>
    <property type="match status" value="1"/>
</dbReference>
<evidence type="ECO:0000256" key="5">
    <source>
        <dbReference type="PROSITE-ProRule" id="PRU00024"/>
    </source>
</evidence>
<dbReference type="Gene3D" id="3.30.40.10">
    <property type="entry name" value="Zinc/RING finger domain, C3HC4 (zinc finger)"/>
    <property type="match status" value="1"/>
</dbReference>
<feature type="domain" description="RING-type" evidence="8">
    <location>
        <begin position="34"/>
        <end position="82"/>
    </location>
</feature>
<evidence type="ECO:0000256" key="1">
    <source>
        <dbReference type="ARBA" id="ARBA00022723"/>
    </source>
</evidence>
<evidence type="ECO:0000256" key="2">
    <source>
        <dbReference type="ARBA" id="ARBA00022737"/>
    </source>
</evidence>
<evidence type="ECO:0000313" key="11">
    <source>
        <dbReference type="RefSeq" id="XP_026765087.1"/>
    </source>
</evidence>
<dbReference type="InterPro" id="IPR011042">
    <property type="entry name" value="6-blade_b-propeller_TolB-like"/>
</dbReference>
<dbReference type="InterPro" id="IPR003649">
    <property type="entry name" value="Bbox_C"/>
</dbReference>
<dbReference type="InterPro" id="IPR001841">
    <property type="entry name" value="Znf_RING"/>
</dbReference>
<gene>
    <name evidence="11" type="primary">LOC113523352</name>
</gene>
<dbReference type="SMART" id="SM00502">
    <property type="entry name" value="BBC"/>
    <property type="match status" value="1"/>
</dbReference>
<reference evidence="11" key="1">
    <citation type="submission" date="2025-08" db="UniProtKB">
        <authorList>
            <consortium name="RefSeq"/>
        </authorList>
    </citation>
    <scope>IDENTIFICATION</scope>
    <source>
        <tissue evidence="11">Whole larvae</tissue>
    </source>
</reference>
<dbReference type="OrthoDB" id="342730at2759"/>
<feature type="repeat" description="NHL" evidence="6">
    <location>
        <begin position="651"/>
        <end position="697"/>
    </location>
</feature>
<feature type="domain" description="B box-type" evidence="9">
    <location>
        <begin position="171"/>
        <end position="214"/>
    </location>
</feature>
<protein>
    <submittedName>
        <fullName evidence="11">Brain tumor protein</fullName>
    </submittedName>
</protein>
<dbReference type="PROSITE" id="PS51125">
    <property type="entry name" value="NHL"/>
    <property type="match status" value="2"/>
</dbReference>
<evidence type="ECO:0000256" key="7">
    <source>
        <dbReference type="SAM" id="Coils"/>
    </source>
</evidence>
<name>A0A6J1X9J7_GALME</name>
<dbReference type="GO" id="GO:0061630">
    <property type="term" value="F:ubiquitin protein ligase activity"/>
    <property type="evidence" value="ECO:0007669"/>
    <property type="project" value="TreeGrafter"/>
</dbReference>
<accession>A0A6J1X9J7</accession>
<feature type="coiled-coil region" evidence="7">
    <location>
        <begin position="246"/>
        <end position="303"/>
    </location>
</feature>
<dbReference type="InterPro" id="IPR013083">
    <property type="entry name" value="Znf_RING/FYVE/PHD"/>
</dbReference>
<feature type="domain" description="B box-type" evidence="9">
    <location>
        <begin position="111"/>
        <end position="158"/>
    </location>
</feature>
<dbReference type="GeneID" id="113523352"/>
<dbReference type="Pfam" id="PF01436">
    <property type="entry name" value="NHL"/>
    <property type="match status" value="2"/>
</dbReference>
<dbReference type="AlphaFoldDB" id="A0A6J1X9J7"/>
<dbReference type="PROSITE" id="PS00518">
    <property type="entry name" value="ZF_RING_1"/>
    <property type="match status" value="1"/>
</dbReference>
<dbReference type="KEGG" id="gmw:113523352"/>
<keyword evidence="4" id="KW-0862">Zinc</keyword>
<dbReference type="PROSITE" id="PS50089">
    <property type="entry name" value="ZF_RING_2"/>
    <property type="match status" value="1"/>
</dbReference>
<dbReference type="FunCoup" id="A0A6J1X9J7">
    <property type="interactions" value="242"/>
</dbReference>
<dbReference type="InterPro" id="IPR001258">
    <property type="entry name" value="NHL_repeat"/>
</dbReference>